<evidence type="ECO:0000313" key="3">
    <source>
        <dbReference type="Proteomes" id="UP000094285"/>
    </source>
</evidence>
<protein>
    <recommendedName>
        <fullName evidence="1">AD domain-containing protein</fullName>
    </recommendedName>
</protein>
<dbReference type="SMART" id="SM00995">
    <property type="entry name" value="AD"/>
    <property type="match status" value="1"/>
</dbReference>
<gene>
    <name evidence="2" type="ORF">CANTADRAFT_23969</name>
</gene>
<dbReference type="RefSeq" id="XP_020062268.1">
    <property type="nucleotide sequence ID" value="XM_020207025.1"/>
</dbReference>
<dbReference type="OrthoDB" id="1057137at2759"/>
<dbReference type="Pfam" id="PF09793">
    <property type="entry name" value="AD"/>
    <property type="match status" value="1"/>
</dbReference>
<evidence type="ECO:0000259" key="1">
    <source>
        <dbReference type="PROSITE" id="PS52001"/>
    </source>
</evidence>
<proteinExistence type="predicted"/>
<dbReference type="GeneID" id="30981162"/>
<name>A0A1E4SCF7_9ASCO</name>
<dbReference type="PANTHER" id="PTHR13542">
    <property type="entry name" value="LSM12 HOMOLOG"/>
    <property type="match status" value="1"/>
</dbReference>
<dbReference type="InterPro" id="IPR047574">
    <property type="entry name" value="AD"/>
</dbReference>
<feature type="domain" description="AD" evidence="1">
    <location>
        <begin position="93"/>
        <end position="188"/>
    </location>
</feature>
<accession>A0A1E4SCF7</accession>
<dbReference type="PROSITE" id="PS52001">
    <property type="entry name" value="AD"/>
    <property type="match status" value="1"/>
</dbReference>
<dbReference type="InterPro" id="IPR016521">
    <property type="entry name" value="RNA-processing_Lsm12"/>
</dbReference>
<keyword evidence="3" id="KW-1185">Reference proteome</keyword>
<dbReference type="InterPro" id="IPR039683">
    <property type="entry name" value="Lsm12-like"/>
</dbReference>
<dbReference type="EMBL" id="KV453916">
    <property type="protein sequence ID" value="ODV77146.1"/>
    <property type="molecule type" value="Genomic_DNA"/>
</dbReference>
<dbReference type="PIRSF" id="PIRSF007783">
    <property type="entry name" value="UCP007783_YHR121w"/>
    <property type="match status" value="1"/>
</dbReference>
<organism evidence="2 3">
    <name type="scientific">Suhomyces tanzawaensis NRRL Y-17324</name>
    <dbReference type="NCBI Taxonomy" id="984487"/>
    <lineage>
        <taxon>Eukaryota</taxon>
        <taxon>Fungi</taxon>
        <taxon>Dikarya</taxon>
        <taxon>Ascomycota</taxon>
        <taxon>Saccharomycotina</taxon>
        <taxon>Pichiomycetes</taxon>
        <taxon>Debaryomycetaceae</taxon>
        <taxon>Suhomyces</taxon>
    </lineage>
</organism>
<dbReference type="InterPro" id="IPR019181">
    <property type="entry name" value="LSM12_ABD"/>
</dbReference>
<dbReference type="Proteomes" id="UP000094285">
    <property type="component" value="Unassembled WGS sequence"/>
</dbReference>
<reference evidence="3" key="1">
    <citation type="submission" date="2016-05" db="EMBL/GenBank/DDBJ databases">
        <title>Comparative genomics of biotechnologically important yeasts.</title>
        <authorList>
            <consortium name="DOE Joint Genome Institute"/>
            <person name="Riley R."/>
            <person name="Haridas S."/>
            <person name="Wolfe K.H."/>
            <person name="Lopes M.R."/>
            <person name="Hittinger C.T."/>
            <person name="Goker M."/>
            <person name="Salamov A."/>
            <person name="Wisecaver J."/>
            <person name="Long T.M."/>
            <person name="Aerts A.L."/>
            <person name="Barry K."/>
            <person name="Choi C."/>
            <person name="Clum A."/>
            <person name="Coughlan A.Y."/>
            <person name="Deshpande S."/>
            <person name="Douglass A.P."/>
            <person name="Hanson S.J."/>
            <person name="Klenk H.-P."/>
            <person name="Labutti K."/>
            <person name="Lapidus A."/>
            <person name="Lindquist E."/>
            <person name="Lipzen A."/>
            <person name="Meier-Kolthoff J.P."/>
            <person name="Ohm R.A."/>
            <person name="Otillar R.P."/>
            <person name="Pangilinan J."/>
            <person name="Peng Y."/>
            <person name="Rokas A."/>
            <person name="Rosa C.A."/>
            <person name="Scheuner C."/>
            <person name="Sibirny A.A."/>
            <person name="Slot J.C."/>
            <person name="Stielow J.B."/>
            <person name="Sun H."/>
            <person name="Kurtzman C.P."/>
            <person name="Blackwell M."/>
            <person name="Grigoriev I.V."/>
            <person name="Jeffries T.W."/>
        </authorList>
    </citation>
    <scope>NUCLEOTIDE SEQUENCE [LARGE SCALE GENOMIC DNA]</scope>
    <source>
        <strain evidence="3">NRRL Y-17324</strain>
    </source>
</reference>
<dbReference type="AlphaFoldDB" id="A0A1E4SCF7"/>
<evidence type="ECO:0000313" key="2">
    <source>
        <dbReference type="EMBL" id="ODV77146.1"/>
    </source>
</evidence>
<sequence>MSVKTFNQAVNTKVKVTTLLDQTITGYIYTFSSSNEVLALKVLNHEAKKANPKSDTYRIINTSFIKSIQVLPPYPKKGNNSNVINKHMQVNYSNILIPELERSLNAAIQNYKPAPKPEHNNSNHITNKLFDKLKNKFGAAQVKKAGNDIILFNEIKLSKPYTLAKLTGTSTHTPEIQKALKEFWLEDTNEKRGG</sequence>
<dbReference type="STRING" id="984487.A0A1E4SCF7"/>